<dbReference type="AlphaFoldDB" id="A0A9X3XDJ4"/>
<evidence type="ECO:0000313" key="1">
    <source>
        <dbReference type="EMBL" id="MDC3987445.1"/>
    </source>
</evidence>
<sequence length="141" mass="15503">MIAFVRPIKFEEVDAAGIVFFGHYLGFAHEAMEHFFGGLDGGYPHLIVKRRVGLPAVKVNMSFSAPARYGEVLRIETSTAHLGNRSATLRYRMLRDEGSVLVAMVEHTIVTTNLDVMASCPMPDDVRSILATHLSVEATSP</sequence>
<reference evidence="1 2" key="1">
    <citation type="submission" date="2021-04" db="EMBL/GenBank/DDBJ databases">
        <title>Genome analysis of Polyangium sp.</title>
        <authorList>
            <person name="Li Y."/>
            <person name="Wang J."/>
        </authorList>
    </citation>
    <scope>NUCLEOTIDE SEQUENCE [LARGE SCALE GENOMIC DNA]</scope>
    <source>
        <strain evidence="1 2">SDU14</strain>
    </source>
</reference>
<dbReference type="RefSeq" id="WP_272426687.1">
    <property type="nucleotide sequence ID" value="NZ_JAGTJJ010000053.1"/>
</dbReference>
<organism evidence="1 2">
    <name type="scientific">Polyangium jinanense</name>
    <dbReference type="NCBI Taxonomy" id="2829994"/>
    <lineage>
        <taxon>Bacteria</taxon>
        <taxon>Pseudomonadati</taxon>
        <taxon>Myxococcota</taxon>
        <taxon>Polyangia</taxon>
        <taxon>Polyangiales</taxon>
        <taxon>Polyangiaceae</taxon>
        <taxon>Polyangium</taxon>
    </lineage>
</organism>
<evidence type="ECO:0000313" key="2">
    <source>
        <dbReference type="Proteomes" id="UP001151081"/>
    </source>
</evidence>
<name>A0A9X3XDJ4_9BACT</name>
<dbReference type="EMBL" id="JAGTJJ010000053">
    <property type="protein sequence ID" value="MDC3987445.1"/>
    <property type="molecule type" value="Genomic_DNA"/>
</dbReference>
<comment type="caution">
    <text evidence="1">The sequence shown here is derived from an EMBL/GenBank/DDBJ whole genome shotgun (WGS) entry which is preliminary data.</text>
</comment>
<dbReference type="InterPro" id="IPR029069">
    <property type="entry name" value="HotDog_dom_sf"/>
</dbReference>
<dbReference type="Gene3D" id="3.10.129.10">
    <property type="entry name" value="Hotdog Thioesterase"/>
    <property type="match status" value="1"/>
</dbReference>
<gene>
    <name evidence="1" type="ORF">KEG57_43650</name>
</gene>
<protein>
    <submittedName>
        <fullName evidence="1">Acyl-CoA thioesterase</fullName>
    </submittedName>
</protein>
<dbReference type="Proteomes" id="UP001151081">
    <property type="component" value="Unassembled WGS sequence"/>
</dbReference>
<dbReference type="CDD" id="cd00586">
    <property type="entry name" value="4HBT"/>
    <property type="match status" value="1"/>
</dbReference>
<dbReference type="Pfam" id="PF13279">
    <property type="entry name" value="4HBT_2"/>
    <property type="match status" value="1"/>
</dbReference>
<dbReference type="SUPFAM" id="SSF54637">
    <property type="entry name" value="Thioesterase/thiol ester dehydrase-isomerase"/>
    <property type="match status" value="1"/>
</dbReference>
<proteinExistence type="predicted"/>
<accession>A0A9X3XDJ4</accession>
<keyword evidence="2" id="KW-1185">Reference proteome</keyword>